<accession>A0A9N7U5G4</accession>
<proteinExistence type="predicted"/>
<name>A0A9N7U5G4_PLEPL</name>
<organism evidence="1 2">
    <name type="scientific">Pleuronectes platessa</name>
    <name type="common">European plaice</name>
    <dbReference type="NCBI Taxonomy" id="8262"/>
    <lineage>
        <taxon>Eukaryota</taxon>
        <taxon>Metazoa</taxon>
        <taxon>Chordata</taxon>
        <taxon>Craniata</taxon>
        <taxon>Vertebrata</taxon>
        <taxon>Euteleostomi</taxon>
        <taxon>Actinopterygii</taxon>
        <taxon>Neopterygii</taxon>
        <taxon>Teleostei</taxon>
        <taxon>Neoteleostei</taxon>
        <taxon>Acanthomorphata</taxon>
        <taxon>Carangaria</taxon>
        <taxon>Pleuronectiformes</taxon>
        <taxon>Pleuronectoidei</taxon>
        <taxon>Pleuronectidae</taxon>
        <taxon>Pleuronectes</taxon>
    </lineage>
</organism>
<reference evidence="1" key="1">
    <citation type="submission" date="2020-03" db="EMBL/GenBank/DDBJ databases">
        <authorList>
            <person name="Weist P."/>
        </authorList>
    </citation>
    <scope>NUCLEOTIDE SEQUENCE</scope>
</reference>
<dbReference type="AlphaFoldDB" id="A0A9N7U5G4"/>
<evidence type="ECO:0000313" key="1">
    <source>
        <dbReference type="EMBL" id="CAB1425120.1"/>
    </source>
</evidence>
<keyword evidence="2" id="KW-1185">Reference proteome</keyword>
<dbReference type="Proteomes" id="UP001153269">
    <property type="component" value="Unassembled WGS sequence"/>
</dbReference>
<dbReference type="EMBL" id="CADEAL010000779">
    <property type="protein sequence ID" value="CAB1425120.1"/>
    <property type="molecule type" value="Genomic_DNA"/>
</dbReference>
<comment type="caution">
    <text evidence="1">The sequence shown here is derived from an EMBL/GenBank/DDBJ whole genome shotgun (WGS) entry which is preliminary data.</text>
</comment>
<protein>
    <submittedName>
        <fullName evidence="1">Uncharacterized protein</fullName>
    </submittedName>
</protein>
<sequence length="130" mass="13794">MTQGNIHEALPQPLCKSVFTPFPLQEVGTSAPNPWSAGVVSHVGHFHGRARNPEVEIINIPAPIKVVRVALKDLRASSGETVHLTGLTSVSSHLLSTHHLLLSSSPRTGLQPSALTEEDALPGITGFTAR</sequence>
<gene>
    <name evidence="1" type="ORF">PLEPLA_LOCUS13050</name>
</gene>
<evidence type="ECO:0000313" key="2">
    <source>
        <dbReference type="Proteomes" id="UP001153269"/>
    </source>
</evidence>